<dbReference type="Pfam" id="PF03372">
    <property type="entry name" value="Exo_endo_phos"/>
    <property type="match status" value="1"/>
</dbReference>
<dbReference type="Gene3D" id="3.60.10.10">
    <property type="entry name" value="Endonuclease/exonuclease/phosphatase"/>
    <property type="match status" value="1"/>
</dbReference>
<feature type="region of interest" description="Disordered" evidence="1">
    <location>
        <begin position="266"/>
        <end position="286"/>
    </location>
</feature>
<proteinExistence type="predicted"/>
<organism evidence="3 4">
    <name type="scientific">Pelagivirga sediminicola</name>
    <dbReference type="NCBI Taxonomy" id="2170575"/>
    <lineage>
        <taxon>Bacteria</taxon>
        <taxon>Pseudomonadati</taxon>
        <taxon>Pseudomonadota</taxon>
        <taxon>Alphaproteobacteria</taxon>
        <taxon>Rhodobacterales</taxon>
        <taxon>Paracoccaceae</taxon>
        <taxon>Pelagivirga</taxon>
    </lineage>
</organism>
<dbReference type="EMBL" id="QCYH01000003">
    <property type="protein sequence ID" value="PVA10885.1"/>
    <property type="molecule type" value="Genomic_DNA"/>
</dbReference>
<evidence type="ECO:0000313" key="3">
    <source>
        <dbReference type="EMBL" id="PVA10885.1"/>
    </source>
</evidence>
<feature type="domain" description="Endonuclease/exonuclease/phosphatase" evidence="2">
    <location>
        <begin position="16"/>
        <end position="320"/>
    </location>
</feature>
<keyword evidence="3" id="KW-0378">Hydrolase</keyword>
<gene>
    <name evidence="3" type="ORF">DC366_08140</name>
</gene>
<evidence type="ECO:0000259" key="2">
    <source>
        <dbReference type="Pfam" id="PF03372"/>
    </source>
</evidence>
<dbReference type="SUPFAM" id="SSF56219">
    <property type="entry name" value="DNase I-like"/>
    <property type="match status" value="1"/>
</dbReference>
<keyword evidence="4" id="KW-1185">Reference proteome</keyword>
<evidence type="ECO:0000313" key="4">
    <source>
        <dbReference type="Proteomes" id="UP000244446"/>
    </source>
</evidence>
<comment type="caution">
    <text evidence="3">The sequence shown here is derived from an EMBL/GenBank/DDBJ whole genome shotgun (WGS) entry which is preliminary data.</text>
</comment>
<evidence type="ECO:0000256" key="1">
    <source>
        <dbReference type="SAM" id="MobiDB-lite"/>
    </source>
</evidence>
<keyword evidence="3" id="KW-0540">Nuclease</keyword>
<dbReference type="InterPro" id="IPR005135">
    <property type="entry name" value="Endo/exonuclease/phosphatase"/>
</dbReference>
<accession>A0A2T7G8Z5</accession>
<protein>
    <submittedName>
        <fullName evidence="3">Endonuclease</fullName>
    </submittedName>
</protein>
<dbReference type="Proteomes" id="UP000244446">
    <property type="component" value="Unassembled WGS sequence"/>
</dbReference>
<dbReference type="InterPro" id="IPR036691">
    <property type="entry name" value="Endo/exonu/phosph_ase_sf"/>
</dbReference>
<keyword evidence="3" id="KW-0255">Endonuclease</keyword>
<dbReference type="GO" id="GO:0004519">
    <property type="term" value="F:endonuclease activity"/>
    <property type="evidence" value="ECO:0007669"/>
    <property type="project" value="UniProtKB-KW"/>
</dbReference>
<sequence length="337" mass="36657">MCSLGAAAAETLRVATWNSELSRDGPGLLLRDLLLDDDAQAMAAAQMIAAVAPDILLLQNVDYDMDHLALTALRDLIATRGPRYGTVFARMPNTGMATDLDMDGDGRLGEPEDAQGHGAFAGQGGMAILSRYPVDIARVQDLSDLLWRDIPQAMLPVQGGAPFPSEQAQAVLRLADVAQWAVPVKHDSGRITILAFHANAPVFDGPEDRNGRRNHDQLRFWQHYLDGAFAPPPKDRFVLMGHANQDPHRGEGIKVGIAGLLSDSRLQDPHPVSTHTRPGEPPDATVNWPRVTPSLMRVSYVLPSRDWAVEASGVHWPIQGQEAASRHGIVWVDLVID</sequence>
<name>A0A2T7G8Z5_9RHOB</name>
<reference evidence="3 4" key="1">
    <citation type="submission" date="2018-04" db="EMBL/GenBank/DDBJ databases">
        <title>Pelagivirga bohaiensis gen. nov., sp. nov., a bacterium isolated from the Bohai Sea.</title>
        <authorList>
            <person name="Ji X."/>
        </authorList>
    </citation>
    <scope>NUCLEOTIDE SEQUENCE [LARGE SCALE GENOMIC DNA]</scope>
    <source>
        <strain evidence="3 4">BH-SD19</strain>
    </source>
</reference>
<dbReference type="AlphaFoldDB" id="A0A2T7G8Z5"/>